<dbReference type="InterPro" id="IPR016193">
    <property type="entry name" value="Cytidine_deaminase-like"/>
</dbReference>
<dbReference type="Gene3D" id="3.40.140.10">
    <property type="entry name" value="Cytidine Deaminase, domain 2"/>
    <property type="match status" value="1"/>
</dbReference>
<keyword evidence="6" id="KW-0614">Plasmid</keyword>
<evidence type="ECO:0000313" key="7">
    <source>
        <dbReference type="Proteomes" id="UP000514754"/>
    </source>
</evidence>
<protein>
    <submittedName>
        <fullName evidence="6">Deoxycytidylate deaminase</fullName>
    </submittedName>
</protein>
<dbReference type="GO" id="GO:0008270">
    <property type="term" value="F:zinc ion binding"/>
    <property type="evidence" value="ECO:0007669"/>
    <property type="project" value="InterPro"/>
</dbReference>
<comment type="similarity">
    <text evidence="1">Belongs to the cytidine and deoxycytidylate deaminase family.</text>
</comment>
<dbReference type="InterPro" id="IPR016192">
    <property type="entry name" value="APOBEC/CMP_deaminase_Zn-bd"/>
</dbReference>
<geneLocation type="plasmid" evidence="7">
    <name>prhb10-c12_4</name>
</geneLocation>
<dbReference type="AlphaFoldDB" id="A0A7L7EKE7"/>
<evidence type="ECO:0000259" key="5">
    <source>
        <dbReference type="PROSITE" id="PS51747"/>
    </source>
</evidence>
<sequence>MADSAKKIESFNTSNIYNSDSIRDIEKRNSQELIIGLCGAIGSGVKTLKNQMINALRSSGYHVEHIRVSDLIAKCNNENAKNLSGFERYKRLQDLGDSLRKEHNGSICAELSIHEIQIRREMQYGDDSENLIKNLSKTAYIVDQIKHPDEVKLFRVVYKNNFYLVGLLRTEAERKLNLKDEGIEEKNIAELIERDRKSSDKLGQQVDESLQLSDYFIKNLDMGAMNESVQRLINLIHGTNYETPTRDESGMYAAYSASLGSACLSRQVGASIVDLDGNIISVGRNDVPKYGGGLYSSEDENNSCCFKKQGCHNDKHKNLLKEQIVKALNANGCSNAENLADIIMKETKAKDLIEYSRAVHAEMDAIIALARNANGETKGGTLYCTTYPCHICARHIVAAGIKRVVYIEPYEKSLALDLHYDSICQSDKDSSSTKVLFENFEGVAPKRYAKFFGHGRRRKDNTGKPIMYSIDESYHVDSQHLDNYMELESKVVQNLDRKI</sequence>
<keyword evidence="2" id="KW-0479">Metal-binding</keyword>
<dbReference type="GO" id="GO:0004132">
    <property type="term" value="F:dCMP deaminase activity"/>
    <property type="evidence" value="ECO:0007669"/>
    <property type="project" value="TreeGrafter"/>
</dbReference>
<dbReference type="NCBIfam" id="NF041025">
    <property type="entry name" value="antiphage_deaminase"/>
    <property type="match status" value="1"/>
</dbReference>
<dbReference type="Pfam" id="PF00383">
    <property type="entry name" value="dCMP_cyt_deam_1"/>
    <property type="match status" value="1"/>
</dbReference>
<gene>
    <name evidence="6" type="ORF">HVW43_27480</name>
</gene>
<dbReference type="SUPFAM" id="SSF53927">
    <property type="entry name" value="Cytidine deaminase-like"/>
    <property type="match status" value="1"/>
</dbReference>
<reference evidence="6 7" key="1">
    <citation type="submission" date="2020-06" db="EMBL/GenBank/DDBJ databases">
        <title>REHAB project genomes.</title>
        <authorList>
            <person name="Shaw L.P."/>
        </authorList>
    </citation>
    <scope>NUCLEOTIDE SEQUENCE [LARGE SCALE GENOMIC DNA]</scope>
    <source>
        <strain evidence="6 7">RHB10-C12</strain>
        <plasmid evidence="7">prhb10-c12_4</plasmid>
    </source>
</reference>
<dbReference type="InterPro" id="IPR002125">
    <property type="entry name" value="CMP_dCMP_dom"/>
</dbReference>
<keyword evidence="3" id="KW-0378">Hydrolase</keyword>
<dbReference type="InterPro" id="IPR027417">
    <property type="entry name" value="P-loop_NTPase"/>
</dbReference>
<evidence type="ECO:0000256" key="1">
    <source>
        <dbReference type="ARBA" id="ARBA00006576"/>
    </source>
</evidence>
<dbReference type="Gene3D" id="3.40.50.300">
    <property type="entry name" value="P-loop containing nucleotide triphosphate hydrolases"/>
    <property type="match status" value="1"/>
</dbReference>
<dbReference type="EMBL" id="CP057909">
    <property type="protein sequence ID" value="QMO44033.1"/>
    <property type="molecule type" value="Genomic_DNA"/>
</dbReference>
<dbReference type="PROSITE" id="PS00903">
    <property type="entry name" value="CYT_DCMP_DEAMINASES_1"/>
    <property type="match status" value="1"/>
</dbReference>
<feature type="domain" description="CMP/dCMP-type deaminase" evidence="5">
    <location>
        <begin position="245"/>
        <end position="417"/>
    </location>
</feature>
<evidence type="ECO:0000256" key="3">
    <source>
        <dbReference type="ARBA" id="ARBA00022801"/>
    </source>
</evidence>
<dbReference type="PANTHER" id="PTHR11086">
    <property type="entry name" value="DEOXYCYTIDYLATE DEAMINASE-RELATED"/>
    <property type="match status" value="1"/>
</dbReference>
<evidence type="ECO:0000313" key="6">
    <source>
        <dbReference type="EMBL" id="QMO44033.1"/>
    </source>
</evidence>
<evidence type="ECO:0000256" key="4">
    <source>
        <dbReference type="ARBA" id="ARBA00022833"/>
    </source>
</evidence>
<proteinExistence type="inferred from homology"/>
<dbReference type="InterPro" id="IPR015517">
    <property type="entry name" value="dCMP_deaminase-rel"/>
</dbReference>
<dbReference type="GO" id="GO:0005737">
    <property type="term" value="C:cytoplasm"/>
    <property type="evidence" value="ECO:0007669"/>
    <property type="project" value="TreeGrafter"/>
</dbReference>
<dbReference type="Proteomes" id="UP000514754">
    <property type="component" value="Plasmid pRHB10-C12_4"/>
</dbReference>
<organism evidence="6 7">
    <name type="scientific">Escherichia coli</name>
    <dbReference type="NCBI Taxonomy" id="562"/>
    <lineage>
        <taxon>Bacteria</taxon>
        <taxon>Pseudomonadati</taxon>
        <taxon>Pseudomonadota</taxon>
        <taxon>Gammaproteobacteria</taxon>
        <taxon>Enterobacterales</taxon>
        <taxon>Enterobacteriaceae</taxon>
        <taxon>Escherichia</taxon>
    </lineage>
</organism>
<keyword evidence="4" id="KW-0862">Zinc</keyword>
<evidence type="ECO:0000256" key="2">
    <source>
        <dbReference type="ARBA" id="ARBA00022723"/>
    </source>
</evidence>
<dbReference type="PROSITE" id="PS51747">
    <property type="entry name" value="CYT_DCMP_DEAMINASES_2"/>
    <property type="match status" value="1"/>
</dbReference>
<accession>A0A7L7EKE7</accession>
<name>A0A7L7EKE7_ECOLX</name>
<dbReference type="RefSeq" id="WP_061361342.1">
    <property type="nucleotide sequence ID" value="NZ_CAJVCC010000089.1"/>
</dbReference>
<dbReference type="PANTHER" id="PTHR11086:SF18">
    <property type="entry name" value="DEOXYCYTIDYLATE DEAMINASE"/>
    <property type="match status" value="1"/>
</dbReference>